<dbReference type="EMBL" id="JBICRM010000015">
    <property type="protein sequence ID" value="MFG1706485.1"/>
    <property type="molecule type" value="Genomic_DNA"/>
</dbReference>
<dbReference type="PANTHER" id="PTHR43861:SF1">
    <property type="entry name" value="TRANS-ACONITATE 2-METHYLTRANSFERASE"/>
    <property type="match status" value="1"/>
</dbReference>
<dbReference type="Proteomes" id="UP001603978">
    <property type="component" value="Unassembled WGS sequence"/>
</dbReference>
<evidence type="ECO:0000313" key="4">
    <source>
        <dbReference type="EMBL" id="MFG1706485.1"/>
    </source>
</evidence>
<keyword evidence="1 4" id="KW-0489">Methyltransferase</keyword>
<dbReference type="GO" id="GO:0008168">
    <property type="term" value="F:methyltransferase activity"/>
    <property type="evidence" value="ECO:0007669"/>
    <property type="project" value="UniProtKB-KW"/>
</dbReference>
<evidence type="ECO:0000256" key="1">
    <source>
        <dbReference type="ARBA" id="ARBA00022603"/>
    </source>
</evidence>
<proteinExistence type="predicted"/>
<comment type="caution">
    <text evidence="4">The sequence shown here is derived from an EMBL/GenBank/DDBJ whole genome shotgun (WGS) entry which is preliminary data.</text>
</comment>
<sequence>MIANPFLDPDCIRDALYGDAARIAQRTSALRRAKISGRHPATVIADLASAGPRGTVVDIGCGRGTSTLALARRLAPPRLIAFDQSAALLADAEHRLAGHAGVEFLQGDFHAIGLADASAMVIVAAFCLYHSPHPATAIAEIARCLVPGGMSITVTKSADSYQTLSEVIATSGLDLDAGNRPSLYETFHSDNQADIVATSLHVQQVIHDEHHFRFADADHIAAYAATTPRFQLPGTPAEIAGQLKTTIGNGPLETTSTVTYVVATRP</sequence>
<evidence type="ECO:0000259" key="3">
    <source>
        <dbReference type="Pfam" id="PF13649"/>
    </source>
</evidence>
<dbReference type="GO" id="GO:0032259">
    <property type="term" value="P:methylation"/>
    <property type="evidence" value="ECO:0007669"/>
    <property type="project" value="UniProtKB-KW"/>
</dbReference>
<organism evidence="4 5">
    <name type="scientific">Nonomuraea marmarensis</name>
    <dbReference type="NCBI Taxonomy" id="3351344"/>
    <lineage>
        <taxon>Bacteria</taxon>
        <taxon>Bacillati</taxon>
        <taxon>Actinomycetota</taxon>
        <taxon>Actinomycetes</taxon>
        <taxon>Streptosporangiales</taxon>
        <taxon>Streptosporangiaceae</taxon>
        <taxon>Nonomuraea</taxon>
    </lineage>
</organism>
<dbReference type="RefSeq" id="WP_393169371.1">
    <property type="nucleotide sequence ID" value="NZ_JBICRM010000015.1"/>
</dbReference>
<evidence type="ECO:0000313" key="5">
    <source>
        <dbReference type="Proteomes" id="UP001603978"/>
    </source>
</evidence>
<dbReference type="EC" id="2.1.1.-" evidence="4"/>
<protein>
    <submittedName>
        <fullName evidence="4">Class I SAM-dependent methyltransferase</fullName>
        <ecNumber evidence="4">2.1.1.-</ecNumber>
    </submittedName>
</protein>
<accession>A0ABW7AJK8</accession>
<dbReference type="PANTHER" id="PTHR43861">
    <property type="entry name" value="TRANS-ACONITATE 2-METHYLTRANSFERASE-RELATED"/>
    <property type="match status" value="1"/>
</dbReference>
<name>A0ABW7AJK8_9ACTN</name>
<dbReference type="Pfam" id="PF13649">
    <property type="entry name" value="Methyltransf_25"/>
    <property type="match status" value="1"/>
</dbReference>
<dbReference type="InterPro" id="IPR041698">
    <property type="entry name" value="Methyltransf_25"/>
</dbReference>
<dbReference type="Gene3D" id="3.40.50.150">
    <property type="entry name" value="Vaccinia Virus protein VP39"/>
    <property type="match status" value="1"/>
</dbReference>
<dbReference type="InterPro" id="IPR029063">
    <property type="entry name" value="SAM-dependent_MTases_sf"/>
</dbReference>
<keyword evidence="2 4" id="KW-0808">Transferase</keyword>
<reference evidence="4 5" key="1">
    <citation type="submission" date="2024-10" db="EMBL/GenBank/DDBJ databases">
        <authorList>
            <person name="Topkara A.R."/>
            <person name="Saygin H."/>
        </authorList>
    </citation>
    <scope>NUCLEOTIDE SEQUENCE [LARGE SCALE GENOMIC DNA]</scope>
    <source>
        <strain evidence="4 5">M3C6</strain>
    </source>
</reference>
<dbReference type="SUPFAM" id="SSF53335">
    <property type="entry name" value="S-adenosyl-L-methionine-dependent methyltransferases"/>
    <property type="match status" value="1"/>
</dbReference>
<dbReference type="CDD" id="cd02440">
    <property type="entry name" value="AdoMet_MTases"/>
    <property type="match status" value="1"/>
</dbReference>
<gene>
    <name evidence="4" type="ORF">ACFLIM_25150</name>
</gene>
<feature type="domain" description="Methyltransferase" evidence="3">
    <location>
        <begin position="56"/>
        <end position="149"/>
    </location>
</feature>
<keyword evidence="5" id="KW-1185">Reference proteome</keyword>
<evidence type="ECO:0000256" key="2">
    <source>
        <dbReference type="ARBA" id="ARBA00022679"/>
    </source>
</evidence>